<sequence>MITCSACFISDKSYKRESSTLEVRMECPSCQRMFSRRDVMLRHHRNKHGTGVPPPPPPPPQNATQESFRFQHPFTMIVSGPTSCGKTFFREGSIAKIHVQPGAGEDRLAVPTMATPLRRDSKDGGAHRGIRSRYPDRVGSRSLLRCTDQKLTRAGRPDVDLGQRPSHQRLVHGRIASSEPVGGGCESEPVFREGSDSEEKLSLPGPLRQSSRSPARRHAR</sequence>
<dbReference type="Proteomes" id="UP000596742">
    <property type="component" value="Unassembled WGS sequence"/>
</dbReference>
<evidence type="ECO:0000313" key="4">
    <source>
        <dbReference type="EMBL" id="VDI25330.1"/>
    </source>
</evidence>
<feature type="region of interest" description="Disordered" evidence="2">
    <location>
        <begin position="45"/>
        <end position="65"/>
    </location>
</feature>
<feature type="compositionally biased region" description="Pro residues" evidence="2">
    <location>
        <begin position="52"/>
        <end position="61"/>
    </location>
</feature>
<dbReference type="InterPro" id="IPR013087">
    <property type="entry name" value="Znf_C2H2_type"/>
</dbReference>
<evidence type="ECO:0000256" key="1">
    <source>
        <dbReference type="PROSITE-ProRule" id="PRU00042"/>
    </source>
</evidence>
<keyword evidence="5" id="KW-1185">Reference proteome</keyword>
<dbReference type="GO" id="GO:0008270">
    <property type="term" value="F:zinc ion binding"/>
    <property type="evidence" value="ECO:0007669"/>
    <property type="project" value="UniProtKB-KW"/>
</dbReference>
<dbReference type="PROSITE" id="PS00028">
    <property type="entry name" value="ZINC_FINGER_C2H2_1"/>
    <property type="match status" value="1"/>
</dbReference>
<organism evidence="4 5">
    <name type="scientific">Mytilus galloprovincialis</name>
    <name type="common">Mediterranean mussel</name>
    <dbReference type="NCBI Taxonomy" id="29158"/>
    <lineage>
        <taxon>Eukaryota</taxon>
        <taxon>Metazoa</taxon>
        <taxon>Spiralia</taxon>
        <taxon>Lophotrochozoa</taxon>
        <taxon>Mollusca</taxon>
        <taxon>Bivalvia</taxon>
        <taxon>Autobranchia</taxon>
        <taxon>Pteriomorphia</taxon>
        <taxon>Mytilida</taxon>
        <taxon>Mytiloidea</taxon>
        <taxon>Mytilidae</taxon>
        <taxon>Mytilinae</taxon>
        <taxon>Mytilus</taxon>
    </lineage>
</organism>
<keyword evidence="1" id="KW-0863">Zinc-finger</keyword>
<evidence type="ECO:0000313" key="5">
    <source>
        <dbReference type="Proteomes" id="UP000596742"/>
    </source>
</evidence>
<comment type="caution">
    <text evidence="4">The sequence shown here is derived from an EMBL/GenBank/DDBJ whole genome shotgun (WGS) entry which is preliminary data.</text>
</comment>
<evidence type="ECO:0000256" key="2">
    <source>
        <dbReference type="SAM" id="MobiDB-lite"/>
    </source>
</evidence>
<dbReference type="PROSITE" id="PS50157">
    <property type="entry name" value="ZINC_FINGER_C2H2_2"/>
    <property type="match status" value="1"/>
</dbReference>
<evidence type="ECO:0000259" key="3">
    <source>
        <dbReference type="PROSITE" id="PS50157"/>
    </source>
</evidence>
<accession>A0A8B6DXL0</accession>
<protein>
    <recommendedName>
        <fullName evidence="3">C2H2-type domain-containing protein</fullName>
    </recommendedName>
</protein>
<name>A0A8B6DXL0_MYTGA</name>
<feature type="region of interest" description="Disordered" evidence="2">
    <location>
        <begin position="116"/>
        <end position="220"/>
    </location>
</feature>
<feature type="domain" description="C2H2-type" evidence="3">
    <location>
        <begin position="25"/>
        <end position="53"/>
    </location>
</feature>
<feature type="compositionally biased region" description="Basic and acidic residues" evidence="2">
    <location>
        <begin position="117"/>
        <end position="126"/>
    </location>
</feature>
<keyword evidence="1" id="KW-0479">Metal-binding</keyword>
<keyword evidence="1" id="KW-0862">Zinc</keyword>
<gene>
    <name evidence="4" type="ORF">MGAL_10B054855</name>
</gene>
<reference evidence="4" key="1">
    <citation type="submission" date="2018-11" db="EMBL/GenBank/DDBJ databases">
        <authorList>
            <person name="Alioto T."/>
            <person name="Alioto T."/>
        </authorList>
    </citation>
    <scope>NUCLEOTIDE SEQUENCE</scope>
</reference>
<feature type="compositionally biased region" description="Basic and acidic residues" evidence="2">
    <location>
        <begin position="189"/>
        <end position="201"/>
    </location>
</feature>
<feature type="compositionally biased region" description="Basic and acidic residues" evidence="2">
    <location>
        <begin position="147"/>
        <end position="161"/>
    </location>
</feature>
<dbReference type="AlphaFoldDB" id="A0A8B6DXL0"/>
<dbReference type="EMBL" id="UYJE01004135">
    <property type="protein sequence ID" value="VDI25330.1"/>
    <property type="molecule type" value="Genomic_DNA"/>
</dbReference>
<proteinExistence type="predicted"/>